<dbReference type="Pfam" id="PF12970">
    <property type="entry name" value="DUF3858"/>
    <property type="match status" value="1"/>
</dbReference>
<dbReference type="RefSeq" id="WP_146305967.1">
    <property type="nucleotide sequence ID" value="NZ_VOHS01000014.1"/>
</dbReference>
<proteinExistence type="predicted"/>
<sequence>MCSRSIVFPLHLIVGCLISCTAFSQSKVKFGKITPEDFKPTSFEKDTSAHAVVIADVGSSEYEVDRDDLNLVFRQYRRIRIIDKNAYDEATIRVGLYHVGSAEEKLQNVKAVAYNLVDGKVVETKMDSKSIFNDKASKTVNIKKFTIPDVKEGTIVEYSYSVSSPWQYQLRGWNFQDEYPVLLSEYRVEIPEFYDFVFLKQDVNGLLKHKADIDRKTFNLTYESSPTAAAEHYSLSANTVKNVWWAENVPAVREESYTTSLSNHTTRIEFQIAALKFPNSPVKPMISSWEKFSEELYKHEDFGVDLSKNNAYLGDVVDGLVAGLKEDTAKARRIYNYVRMNFTCTDHDGLYLSKPLKTVFTSHNGNETDINLLLIAMLRRAKLKADPLILSTRDHGVTNEMYPLAARFNYTVATLTVDTLSYFLDASLPYLGFGRLSSSCYNGHARLLLEGTTPAPVYLNPDDLLEQKTTYVMVMGGEGGSLKGSYQQVPTYFESCSMRAGIKDKGKDNYFKGHEKDFGAETVISGVEVEDLNDNEVPIKVKYDFEIKPDEAGMLYINPLFKEATLKNPFLSETRFYPVEMSYVIDETYTLNLTIPEGYTVEELPKSSVVKLNESDGFFQYLIQANETAIQFRSRIKLSRAVFAPDEYTELRRFYDMIVKKQSEQIVLKRKS</sequence>
<comment type="caution">
    <text evidence="5">The sequence shown here is derived from an EMBL/GenBank/DDBJ whole genome shotgun (WGS) entry which is preliminary data.</text>
</comment>
<evidence type="ECO:0000259" key="3">
    <source>
        <dbReference type="Pfam" id="PF12969"/>
    </source>
</evidence>
<feature type="domain" description="DUF3858" evidence="4">
    <location>
        <begin position="571"/>
        <end position="656"/>
    </location>
</feature>
<reference evidence="5 6" key="1">
    <citation type="submission" date="2019-08" db="EMBL/GenBank/DDBJ databases">
        <title>Whole genome sequencing of chitin degrading bacteria Chitinophaga pinensis YS16.</title>
        <authorList>
            <person name="Singh R.P."/>
            <person name="Manchanda G."/>
            <person name="Maurya I.K."/>
            <person name="Joshi N.K."/>
            <person name="Srivastava A.K."/>
        </authorList>
    </citation>
    <scope>NUCLEOTIDE SEQUENCE [LARGE SCALE GENOMIC DNA]</scope>
    <source>
        <strain evidence="5 6">YS-16</strain>
    </source>
</reference>
<dbReference type="EMBL" id="VOHS01000014">
    <property type="protein sequence ID" value="TWV99625.1"/>
    <property type="molecule type" value="Genomic_DNA"/>
</dbReference>
<evidence type="ECO:0000256" key="1">
    <source>
        <dbReference type="SAM" id="SignalP"/>
    </source>
</evidence>
<dbReference type="Pfam" id="PF01841">
    <property type="entry name" value="Transglut_core"/>
    <property type="match status" value="1"/>
</dbReference>
<dbReference type="Gene3D" id="2.60.120.1130">
    <property type="match status" value="1"/>
</dbReference>
<evidence type="ECO:0000259" key="2">
    <source>
        <dbReference type="Pfam" id="PF01841"/>
    </source>
</evidence>
<dbReference type="Gene3D" id="2.60.40.3140">
    <property type="match status" value="1"/>
</dbReference>
<evidence type="ECO:0000313" key="5">
    <source>
        <dbReference type="EMBL" id="TWV99625.1"/>
    </source>
</evidence>
<dbReference type="Pfam" id="PF12969">
    <property type="entry name" value="DUF3857"/>
    <property type="match status" value="1"/>
</dbReference>
<feature type="domain" description="Transglutaminase-like" evidence="2">
    <location>
        <begin position="316"/>
        <end position="385"/>
    </location>
</feature>
<accession>A0A5C6LW66</accession>
<dbReference type="Gene3D" id="3.10.620.30">
    <property type="match status" value="1"/>
</dbReference>
<dbReference type="AlphaFoldDB" id="A0A5C6LW66"/>
<dbReference type="OrthoDB" id="98874at2"/>
<name>A0A5C6LW66_9BACT</name>
<feature type="chain" id="PRO_5023115323" evidence="1">
    <location>
        <begin position="25"/>
        <end position="672"/>
    </location>
</feature>
<dbReference type="InterPro" id="IPR002931">
    <property type="entry name" value="Transglutaminase-like"/>
</dbReference>
<feature type="domain" description="DUF3857" evidence="3">
    <location>
        <begin position="72"/>
        <end position="199"/>
    </location>
</feature>
<dbReference type="PROSITE" id="PS51257">
    <property type="entry name" value="PROKAR_LIPOPROTEIN"/>
    <property type="match status" value="1"/>
</dbReference>
<gene>
    <name evidence="5" type="ORF">FEF09_15535</name>
</gene>
<evidence type="ECO:0000259" key="4">
    <source>
        <dbReference type="Pfam" id="PF12970"/>
    </source>
</evidence>
<dbReference type="InterPro" id="IPR024544">
    <property type="entry name" value="DUF3858"/>
</dbReference>
<evidence type="ECO:0000313" key="6">
    <source>
        <dbReference type="Proteomes" id="UP000318815"/>
    </source>
</evidence>
<feature type="signal peptide" evidence="1">
    <location>
        <begin position="1"/>
        <end position="24"/>
    </location>
</feature>
<keyword evidence="1" id="KW-0732">Signal</keyword>
<protein>
    <submittedName>
        <fullName evidence="5">DUF3857 domain-containing protein</fullName>
    </submittedName>
</protein>
<keyword evidence="6" id="KW-1185">Reference proteome</keyword>
<dbReference type="Proteomes" id="UP000318815">
    <property type="component" value="Unassembled WGS sequence"/>
</dbReference>
<dbReference type="InterPro" id="IPR024618">
    <property type="entry name" value="DUF3857"/>
</dbReference>
<organism evidence="5 6">
    <name type="scientific">Chitinophaga pinensis</name>
    <dbReference type="NCBI Taxonomy" id="79329"/>
    <lineage>
        <taxon>Bacteria</taxon>
        <taxon>Pseudomonadati</taxon>
        <taxon>Bacteroidota</taxon>
        <taxon>Chitinophagia</taxon>
        <taxon>Chitinophagales</taxon>
        <taxon>Chitinophagaceae</taxon>
        <taxon>Chitinophaga</taxon>
    </lineage>
</organism>